<organism evidence="2 3">
    <name type="scientific">Arthrobacter terrae</name>
    <dbReference type="NCBI Taxonomy" id="2935737"/>
    <lineage>
        <taxon>Bacteria</taxon>
        <taxon>Bacillati</taxon>
        <taxon>Actinomycetota</taxon>
        <taxon>Actinomycetes</taxon>
        <taxon>Micrococcales</taxon>
        <taxon>Micrococcaceae</taxon>
        <taxon>Arthrobacter</taxon>
    </lineage>
</organism>
<name>A0A931CMW0_9MICC</name>
<keyword evidence="3" id="KW-1185">Reference proteome</keyword>
<gene>
    <name evidence="2" type="ORF">IV500_10590</name>
</gene>
<dbReference type="Pfam" id="PF12802">
    <property type="entry name" value="MarR_2"/>
    <property type="match status" value="1"/>
</dbReference>
<dbReference type="PROSITE" id="PS50995">
    <property type="entry name" value="HTH_MARR_2"/>
    <property type="match status" value="1"/>
</dbReference>
<dbReference type="GO" id="GO:0003700">
    <property type="term" value="F:DNA-binding transcription factor activity"/>
    <property type="evidence" value="ECO:0007669"/>
    <property type="project" value="InterPro"/>
</dbReference>
<feature type="domain" description="HTH marR-type" evidence="1">
    <location>
        <begin position="3"/>
        <end position="139"/>
    </location>
</feature>
<dbReference type="AlphaFoldDB" id="A0A931CMW0"/>
<dbReference type="PRINTS" id="PR00598">
    <property type="entry name" value="HTHMARR"/>
</dbReference>
<dbReference type="Gene3D" id="1.10.10.10">
    <property type="entry name" value="Winged helix-like DNA-binding domain superfamily/Winged helix DNA-binding domain"/>
    <property type="match status" value="1"/>
</dbReference>
<dbReference type="PANTHER" id="PTHR33164">
    <property type="entry name" value="TRANSCRIPTIONAL REGULATOR, MARR FAMILY"/>
    <property type="match status" value="1"/>
</dbReference>
<dbReference type="SUPFAM" id="SSF46785">
    <property type="entry name" value="Winged helix' DNA-binding domain"/>
    <property type="match status" value="1"/>
</dbReference>
<accession>A0A931CMW0</accession>
<dbReference type="InterPro" id="IPR036390">
    <property type="entry name" value="WH_DNA-bd_sf"/>
</dbReference>
<dbReference type="GO" id="GO:0006950">
    <property type="term" value="P:response to stress"/>
    <property type="evidence" value="ECO:0007669"/>
    <property type="project" value="TreeGrafter"/>
</dbReference>
<dbReference type="InterPro" id="IPR000835">
    <property type="entry name" value="HTH_MarR-typ"/>
</dbReference>
<dbReference type="SMART" id="SM00347">
    <property type="entry name" value="HTH_MARR"/>
    <property type="match status" value="1"/>
</dbReference>
<dbReference type="Proteomes" id="UP000655366">
    <property type="component" value="Unassembled WGS sequence"/>
</dbReference>
<protein>
    <submittedName>
        <fullName evidence="2">MarR family transcriptional regulator</fullName>
    </submittedName>
</protein>
<evidence type="ECO:0000313" key="2">
    <source>
        <dbReference type="EMBL" id="MBG0739832.1"/>
    </source>
</evidence>
<dbReference type="PANTHER" id="PTHR33164:SF106">
    <property type="entry name" value="TRANSCRIPTIONAL REGULATORY PROTEIN"/>
    <property type="match status" value="1"/>
</dbReference>
<comment type="caution">
    <text evidence="2">The sequence shown here is derived from an EMBL/GenBank/DDBJ whole genome shotgun (WGS) entry which is preliminary data.</text>
</comment>
<dbReference type="InterPro" id="IPR036388">
    <property type="entry name" value="WH-like_DNA-bd_sf"/>
</dbReference>
<sequence>MPDFDLLTLLQQFTVETDRYVDAVSSTHGLHRTDMSALAFMVQAARADQTVTPGRLGEALNLSSPATTALMDRLDRAGHLTRQRSAEDRRQVQLAMTDHARQVGRRLFTPLARHLTQALGGYSDTERELAGRFITDMIAATIAAREDIPRGPG</sequence>
<dbReference type="EMBL" id="JADNYM010000012">
    <property type="protein sequence ID" value="MBG0739832.1"/>
    <property type="molecule type" value="Genomic_DNA"/>
</dbReference>
<dbReference type="InterPro" id="IPR039422">
    <property type="entry name" value="MarR/SlyA-like"/>
</dbReference>
<proteinExistence type="predicted"/>
<evidence type="ECO:0000259" key="1">
    <source>
        <dbReference type="PROSITE" id="PS50995"/>
    </source>
</evidence>
<reference evidence="2 3" key="1">
    <citation type="submission" date="2020-11" db="EMBL/GenBank/DDBJ databases">
        <title>Arthrobacter antarcticus sp. nov., isolated from Antarctic Soil.</title>
        <authorList>
            <person name="Li J."/>
        </authorList>
    </citation>
    <scope>NUCLEOTIDE SEQUENCE [LARGE SCALE GENOMIC DNA]</scope>
    <source>
        <strain evidence="2 3">Z1-20</strain>
    </source>
</reference>
<evidence type="ECO:0000313" key="3">
    <source>
        <dbReference type="Proteomes" id="UP000655366"/>
    </source>
</evidence>